<comment type="caution">
    <text evidence="2">The sequence shown here is derived from an EMBL/GenBank/DDBJ whole genome shotgun (WGS) entry which is preliminary data.</text>
</comment>
<name>A0AAD5KUU4_9CRUS</name>
<dbReference type="AlphaFoldDB" id="A0AAD5KUU4"/>
<evidence type="ECO:0000313" key="3">
    <source>
        <dbReference type="Proteomes" id="UP000820818"/>
    </source>
</evidence>
<gene>
    <name evidence="2" type="ORF">GHT06_006347</name>
</gene>
<organism evidence="2 3">
    <name type="scientific">Daphnia sinensis</name>
    <dbReference type="NCBI Taxonomy" id="1820382"/>
    <lineage>
        <taxon>Eukaryota</taxon>
        <taxon>Metazoa</taxon>
        <taxon>Ecdysozoa</taxon>
        <taxon>Arthropoda</taxon>
        <taxon>Crustacea</taxon>
        <taxon>Branchiopoda</taxon>
        <taxon>Diplostraca</taxon>
        <taxon>Cladocera</taxon>
        <taxon>Anomopoda</taxon>
        <taxon>Daphniidae</taxon>
        <taxon>Daphnia</taxon>
        <taxon>Daphnia similis group</taxon>
    </lineage>
</organism>
<evidence type="ECO:0000256" key="1">
    <source>
        <dbReference type="SAM" id="MobiDB-lite"/>
    </source>
</evidence>
<proteinExistence type="predicted"/>
<evidence type="ECO:0000313" key="2">
    <source>
        <dbReference type="EMBL" id="KAI9550271.1"/>
    </source>
</evidence>
<keyword evidence="3" id="KW-1185">Reference proteome</keyword>
<dbReference type="Proteomes" id="UP000820818">
    <property type="component" value="Unassembled WGS sequence"/>
</dbReference>
<feature type="compositionally biased region" description="Basic residues" evidence="1">
    <location>
        <begin position="169"/>
        <end position="180"/>
    </location>
</feature>
<protein>
    <submittedName>
        <fullName evidence="2">Uncharacterized protein</fullName>
    </submittedName>
</protein>
<reference evidence="2" key="1">
    <citation type="submission" date="2022-05" db="EMBL/GenBank/DDBJ databases">
        <title>A multi-omics perspective on studying reproductive biology in Daphnia sinensis.</title>
        <authorList>
            <person name="Jia J."/>
        </authorList>
    </citation>
    <scope>NUCLEOTIDE SEQUENCE</scope>
    <source>
        <strain evidence="2">WSL</strain>
    </source>
</reference>
<feature type="region of interest" description="Disordered" evidence="1">
    <location>
        <begin position="169"/>
        <end position="263"/>
    </location>
</feature>
<accession>A0AAD5KUU4</accession>
<dbReference type="EMBL" id="WJBH02000168">
    <property type="protein sequence ID" value="KAI9550271.1"/>
    <property type="molecule type" value="Genomic_DNA"/>
</dbReference>
<sequence length="407" mass="45203">MDPSDSEKPSLNRDGRVFTQERDPFGTIIWVDQADLNCYKLDARGAPPGSLTCHGRHILRNDNCRHIRLVCGVGPGEVHTHRDPEPREIRYLKALYHARVYLARTGSMAGLTAEWARLARRYQLGWLPEVLYDSMKDLGATCARLRRLWRGAPAWNEDRDERRLYRRRRRATRRHRRAARAARNAALDGGAQTPESVGEGAQTPEPVDGGVQTPEPIDEGAQDPEPLGEGIQAPEPIGEGVPTPEPIGEGAWTPEPFGEGIQAPEPIGEGVPTPEPIGEGAQVPEPIGVREELQDQVPAPLEVFDLGAWVEAEMPTPVYQEVDFHEMPTPPYRPEGVEGELGAQDPVPMDIFDFDAWVEAELPVLGYQDIDIHEMPTPLYQPEGPNEDQGFLNPDDIDAIFADLDDQ</sequence>